<accession>A0A093IX14</accession>
<feature type="non-terminal residue" evidence="2">
    <location>
        <position position="158"/>
    </location>
</feature>
<protein>
    <submittedName>
        <fullName evidence="2">Uncharacterized protein</fullName>
    </submittedName>
</protein>
<organism evidence="2 3">
    <name type="scientific">Dryobates pubescens</name>
    <name type="common">Downy woodpecker</name>
    <name type="synonym">Picoides pubescens</name>
    <dbReference type="NCBI Taxonomy" id="118200"/>
    <lineage>
        <taxon>Eukaryota</taxon>
        <taxon>Metazoa</taxon>
        <taxon>Chordata</taxon>
        <taxon>Craniata</taxon>
        <taxon>Vertebrata</taxon>
        <taxon>Euteleostomi</taxon>
        <taxon>Archelosauria</taxon>
        <taxon>Archosauria</taxon>
        <taxon>Dinosauria</taxon>
        <taxon>Saurischia</taxon>
        <taxon>Theropoda</taxon>
        <taxon>Coelurosauria</taxon>
        <taxon>Aves</taxon>
        <taxon>Neognathae</taxon>
        <taxon>Neoaves</taxon>
        <taxon>Telluraves</taxon>
        <taxon>Coraciimorphae</taxon>
        <taxon>Piciformes</taxon>
        <taxon>Picidae</taxon>
        <taxon>Dryobates</taxon>
    </lineage>
</organism>
<name>A0A093IX14_DRYPU</name>
<feature type="region of interest" description="Disordered" evidence="1">
    <location>
        <begin position="137"/>
        <end position="158"/>
    </location>
</feature>
<feature type="non-terminal residue" evidence="2">
    <location>
        <position position="1"/>
    </location>
</feature>
<sequence>GFPGEMFPGMERGNYVHPEATTALGSPRTAAINECLAAGEEASYTSLHGGVAGLLQSVQQLLVQILQTSRQQQALLESLASDTISHLHVLSHSLEQVGETLHQLLLHPQIHPRPFGHYNPHMPIFKGGTRVTCSTGTLHTSPDHKEDPRMSPTTSCIP</sequence>
<proteinExistence type="predicted"/>
<evidence type="ECO:0000313" key="2">
    <source>
        <dbReference type="EMBL" id="KFV71211.1"/>
    </source>
</evidence>
<reference evidence="2 3" key="1">
    <citation type="submission" date="2014-04" db="EMBL/GenBank/DDBJ databases">
        <title>Genome evolution of avian class.</title>
        <authorList>
            <person name="Zhang G."/>
            <person name="Li C."/>
        </authorList>
    </citation>
    <scope>NUCLEOTIDE SEQUENCE [LARGE SCALE GENOMIC DNA]</scope>
    <source>
        <strain evidence="2">BGI_N307</strain>
    </source>
</reference>
<dbReference type="EMBL" id="KL216752">
    <property type="protein sequence ID" value="KFV71211.1"/>
    <property type="molecule type" value="Genomic_DNA"/>
</dbReference>
<dbReference type="AlphaFoldDB" id="A0A093IX14"/>
<evidence type="ECO:0000313" key="3">
    <source>
        <dbReference type="Proteomes" id="UP000053875"/>
    </source>
</evidence>
<dbReference type="Proteomes" id="UP000053875">
    <property type="component" value="Unassembled WGS sequence"/>
</dbReference>
<keyword evidence="3" id="KW-1185">Reference proteome</keyword>
<evidence type="ECO:0000256" key="1">
    <source>
        <dbReference type="SAM" id="MobiDB-lite"/>
    </source>
</evidence>
<gene>
    <name evidence="2" type="ORF">N307_01209</name>
</gene>